<name>A0A2V4A3A9_9BACT</name>
<dbReference type="InterPro" id="IPR001926">
    <property type="entry name" value="TrpB-like_PALP"/>
</dbReference>
<evidence type="ECO:0000256" key="3">
    <source>
        <dbReference type="ARBA" id="ARBA00012681"/>
    </source>
</evidence>
<proteinExistence type="inferred from homology"/>
<evidence type="ECO:0000259" key="9">
    <source>
        <dbReference type="Pfam" id="PF00291"/>
    </source>
</evidence>
<dbReference type="InterPro" id="IPR050214">
    <property type="entry name" value="Cys_Synth/Cystath_Beta-Synth"/>
</dbReference>
<keyword evidence="6" id="KW-0663">Pyridoxal phosphate</keyword>
<dbReference type="InterPro" id="IPR036052">
    <property type="entry name" value="TrpB-like_PALP_sf"/>
</dbReference>
<dbReference type="Pfam" id="PF00291">
    <property type="entry name" value="PALP"/>
    <property type="match status" value="1"/>
</dbReference>
<comment type="caution">
    <text evidence="10">The sequence shown here is derived from an EMBL/GenBank/DDBJ whole genome shotgun (WGS) entry which is preliminary data.</text>
</comment>
<dbReference type="OrthoDB" id="9808024at2"/>
<evidence type="ECO:0000256" key="2">
    <source>
        <dbReference type="ARBA" id="ARBA00007103"/>
    </source>
</evidence>
<evidence type="ECO:0000256" key="5">
    <source>
        <dbReference type="ARBA" id="ARBA00022679"/>
    </source>
</evidence>
<organism evidence="10 11">
    <name type="scientific">Marinifilum breve</name>
    <dbReference type="NCBI Taxonomy" id="2184082"/>
    <lineage>
        <taxon>Bacteria</taxon>
        <taxon>Pseudomonadati</taxon>
        <taxon>Bacteroidota</taxon>
        <taxon>Bacteroidia</taxon>
        <taxon>Marinilabiliales</taxon>
        <taxon>Marinifilaceae</taxon>
    </lineage>
</organism>
<reference evidence="10 11" key="1">
    <citation type="submission" date="2018-05" db="EMBL/GenBank/DDBJ databases">
        <title>Marinifilum breve JC075T sp. nov., a marine bacterium isolated from Yongle Blue Hole in the South China Sea.</title>
        <authorList>
            <person name="Fu T."/>
        </authorList>
    </citation>
    <scope>NUCLEOTIDE SEQUENCE [LARGE SCALE GENOMIC DNA]</scope>
    <source>
        <strain evidence="10 11">JC075</strain>
    </source>
</reference>
<evidence type="ECO:0000256" key="4">
    <source>
        <dbReference type="ARBA" id="ARBA00022605"/>
    </source>
</evidence>
<keyword evidence="4" id="KW-0028">Amino-acid biosynthesis</keyword>
<dbReference type="EMBL" id="QFLI01000001">
    <property type="protein sequence ID" value="PXY03196.1"/>
    <property type="molecule type" value="Genomic_DNA"/>
</dbReference>
<evidence type="ECO:0000256" key="7">
    <source>
        <dbReference type="ARBA" id="ARBA00023192"/>
    </source>
</evidence>
<dbReference type="Proteomes" id="UP000248079">
    <property type="component" value="Unassembled WGS sequence"/>
</dbReference>
<gene>
    <name evidence="10" type="ORF">DF185_03685</name>
</gene>
<evidence type="ECO:0000256" key="1">
    <source>
        <dbReference type="ARBA" id="ARBA00001933"/>
    </source>
</evidence>
<keyword evidence="5" id="KW-0808">Transferase</keyword>
<dbReference type="GO" id="GO:0004124">
    <property type="term" value="F:cysteine synthase activity"/>
    <property type="evidence" value="ECO:0007669"/>
    <property type="project" value="UniProtKB-EC"/>
</dbReference>
<comment type="cofactor">
    <cofactor evidence="1">
        <name>pyridoxal 5'-phosphate</name>
        <dbReference type="ChEBI" id="CHEBI:597326"/>
    </cofactor>
</comment>
<dbReference type="SUPFAM" id="SSF53686">
    <property type="entry name" value="Tryptophan synthase beta subunit-like PLP-dependent enzymes"/>
    <property type="match status" value="1"/>
</dbReference>
<dbReference type="PANTHER" id="PTHR10314">
    <property type="entry name" value="CYSTATHIONINE BETA-SYNTHASE"/>
    <property type="match status" value="1"/>
</dbReference>
<dbReference type="AlphaFoldDB" id="A0A2V4A3A9"/>
<dbReference type="RefSeq" id="WP_110359351.1">
    <property type="nucleotide sequence ID" value="NZ_QFLI01000001.1"/>
</dbReference>
<evidence type="ECO:0000256" key="8">
    <source>
        <dbReference type="ARBA" id="ARBA00047931"/>
    </source>
</evidence>
<evidence type="ECO:0000313" key="11">
    <source>
        <dbReference type="Proteomes" id="UP000248079"/>
    </source>
</evidence>
<keyword evidence="7" id="KW-0198">Cysteine biosynthesis</keyword>
<feature type="domain" description="Tryptophan synthase beta chain-like PALP" evidence="9">
    <location>
        <begin position="13"/>
        <end position="304"/>
    </location>
</feature>
<sequence>MISNPLSKRIVGISSLIGNTPLLAIEFTYKGKTRTIYAKAEYLNMTGSIKDRMAFHILQKAYKSGALKEGDRIIEATSGNTGIAFSGIGRAMGHPVTIYMPDWMSQERINLMKSYGANIQLVSKEEGGFLGSIEMANKLAEEDEHTFLPRQFSNWDNCEAHYNTTAQELWWQLKYRNLVPDAFVAGVGTGGTVMGVGKFLNEQNPEIKIHPLEPSNSPTMSTGYKVGKHRIQGISDEFIPSIVELDKLDEIVSVDDGDAIIMAQKLSSVLGIGIGISSGANFLGALKIQEELGPDAVVVTVFADDNKKYLSTDLMREEPVKEDFMSPVVELHKFRAFKRVCHTCCDPSDCVEGNYHDAYEMVKLPYCPRRN</sequence>
<comment type="similarity">
    <text evidence="2">Belongs to the cysteine synthase/cystathionine beta-synthase family.</text>
</comment>
<evidence type="ECO:0000256" key="6">
    <source>
        <dbReference type="ARBA" id="ARBA00022898"/>
    </source>
</evidence>
<dbReference type="FunFam" id="3.40.50.1100:FF:000006">
    <property type="entry name" value="Cysteine synthase"/>
    <property type="match status" value="1"/>
</dbReference>
<accession>A0A2V4A3A9</accession>
<protein>
    <recommendedName>
        <fullName evidence="3">cysteine synthase</fullName>
        <ecNumber evidence="3">2.5.1.47</ecNumber>
    </recommendedName>
</protein>
<keyword evidence="11" id="KW-1185">Reference proteome</keyword>
<dbReference type="EC" id="2.5.1.47" evidence="3"/>
<comment type="catalytic activity">
    <reaction evidence="8">
        <text>O-acetyl-L-serine + hydrogen sulfide = L-cysteine + acetate</text>
        <dbReference type="Rhea" id="RHEA:14829"/>
        <dbReference type="ChEBI" id="CHEBI:29919"/>
        <dbReference type="ChEBI" id="CHEBI:30089"/>
        <dbReference type="ChEBI" id="CHEBI:35235"/>
        <dbReference type="ChEBI" id="CHEBI:58340"/>
        <dbReference type="EC" id="2.5.1.47"/>
    </reaction>
</comment>
<dbReference type="CDD" id="cd01561">
    <property type="entry name" value="CBS_like"/>
    <property type="match status" value="1"/>
</dbReference>
<dbReference type="Gene3D" id="3.40.50.1100">
    <property type="match status" value="2"/>
</dbReference>
<evidence type="ECO:0000313" key="10">
    <source>
        <dbReference type="EMBL" id="PXY03196.1"/>
    </source>
</evidence>